<dbReference type="AlphaFoldDB" id="A0A4R6JWD0"/>
<keyword evidence="2" id="KW-1185">Reference proteome</keyword>
<name>A0A4R6JWD0_9ACTN</name>
<accession>A0A4R6JWD0</accession>
<evidence type="ECO:0000313" key="1">
    <source>
        <dbReference type="EMBL" id="TDO39005.1"/>
    </source>
</evidence>
<sequence length="237" mass="25001">MLSLKRERTMYSVTASDRLDDALELAAPLNEGPPAPAVSGAWAAIESLLHHPGDKADPDADRAVAADRLAALVACSWPRAELTALSYRHRPAQPDDLSEALQRTRTNAQRCQLVAEALSKGVKPAVSSPGDVAACQRMARLLADPQKELSDVRVVFEAALRRLYRQRNIVAHGGTTAAVALDAALRTAAPLVGAGLDRLLHAALTLGIEPLDLAARAENSLALVGDPLGPPLTGLLD</sequence>
<dbReference type="Proteomes" id="UP000294901">
    <property type="component" value="Unassembled WGS sequence"/>
</dbReference>
<evidence type="ECO:0008006" key="3">
    <source>
        <dbReference type="Google" id="ProtNLM"/>
    </source>
</evidence>
<evidence type="ECO:0000313" key="2">
    <source>
        <dbReference type="Proteomes" id="UP000294901"/>
    </source>
</evidence>
<comment type="caution">
    <text evidence="1">The sequence shown here is derived from an EMBL/GenBank/DDBJ whole genome shotgun (WGS) entry which is preliminary data.</text>
</comment>
<dbReference type="EMBL" id="SNWR01000001">
    <property type="protein sequence ID" value="TDO39005.1"/>
    <property type="molecule type" value="Genomic_DNA"/>
</dbReference>
<reference evidence="1 2" key="1">
    <citation type="submission" date="2019-03" db="EMBL/GenBank/DDBJ databases">
        <title>Sequencing the genomes of 1000 actinobacteria strains.</title>
        <authorList>
            <person name="Klenk H.-P."/>
        </authorList>
    </citation>
    <scope>NUCLEOTIDE SEQUENCE [LARGE SCALE GENOMIC DNA]</scope>
    <source>
        <strain evidence="1 2">DSM 43805</strain>
    </source>
</reference>
<protein>
    <recommendedName>
        <fullName evidence="3">Apea-like HEPN domain-containing protein</fullName>
    </recommendedName>
</protein>
<gene>
    <name evidence="1" type="ORF">C8E87_2677</name>
</gene>
<proteinExistence type="predicted"/>
<organism evidence="1 2">
    <name type="scientific">Paractinoplanes brasiliensis</name>
    <dbReference type="NCBI Taxonomy" id="52695"/>
    <lineage>
        <taxon>Bacteria</taxon>
        <taxon>Bacillati</taxon>
        <taxon>Actinomycetota</taxon>
        <taxon>Actinomycetes</taxon>
        <taxon>Micromonosporales</taxon>
        <taxon>Micromonosporaceae</taxon>
        <taxon>Paractinoplanes</taxon>
    </lineage>
</organism>